<proteinExistence type="predicted"/>
<dbReference type="Proteomes" id="UP000317176">
    <property type="component" value="Unassembled WGS sequence"/>
</dbReference>
<evidence type="ECO:0000313" key="3">
    <source>
        <dbReference type="Proteomes" id="UP000317176"/>
    </source>
</evidence>
<feature type="region of interest" description="Disordered" evidence="1">
    <location>
        <begin position="1"/>
        <end position="23"/>
    </location>
</feature>
<dbReference type="AlphaFoldDB" id="A0A562KZA6"/>
<evidence type="ECO:0000313" key="2">
    <source>
        <dbReference type="EMBL" id="TWI00693.1"/>
    </source>
</evidence>
<accession>A0A562KZA6</accession>
<gene>
    <name evidence="2" type="ORF">IQ17_04696</name>
</gene>
<reference evidence="2 3" key="1">
    <citation type="journal article" date="2015" name="Stand. Genomic Sci.">
        <title>Genomic Encyclopedia of Bacterial and Archaeal Type Strains, Phase III: the genomes of soil and plant-associated and newly described type strains.</title>
        <authorList>
            <person name="Whitman W.B."/>
            <person name="Woyke T."/>
            <person name="Klenk H.P."/>
            <person name="Zhou Y."/>
            <person name="Lilburn T.G."/>
            <person name="Beck B.J."/>
            <person name="De Vos P."/>
            <person name="Vandamme P."/>
            <person name="Eisen J.A."/>
            <person name="Garrity G."/>
            <person name="Hugenholtz P."/>
            <person name="Kyrpides N.C."/>
        </authorList>
    </citation>
    <scope>NUCLEOTIDE SEQUENCE [LARGE SCALE GENOMIC DNA]</scope>
    <source>
        <strain evidence="2 3">CGMCC 1.10947</strain>
    </source>
</reference>
<protein>
    <submittedName>
        <fullName evidence="2">Uncharacterized protein</fullName>
    </submittedName>
</protein>
<organism evidence="2 3">
    <name type="scientific">Bradyrhizobium daqingense</name>
    <dbReference type="NCBI Taxonomy" id="993502"/>
    <lineage>
        <taxon>Bacteria</taxon>
        <taxon>Pseudomonadati</taxon>
        <taxon>Pseudomonadota</taxon>
        <taxon>Alphaproteobacteria</taxon>
        <taxon>Hyphomicrobiales</taxon>
        <taxon>Nitrobacteraceae</taxon>
        <taxon>Bradyrhizobium</taxon>
    </lineage>
</organism>
<keyword evidence="3" id="KW-1185">Reference proteome</keyword>
<dbReference type="EMBL" id="VLKL01000014">
    <property type="protein sequence ID" value="TWI00693.1"/>
    <property type="molecule type" value="Genomic_DNA"/>
</dbReference>
<name>A0A562KZA6_9BRAD</name>
<comment type="caution">
    <text evidence="2">The sequence shown here is derived from an EMBL/GenBank/DDBJ whole genome shotgun (WGS) entry which is preliminary data.</text>
</comment>
<sequence>MPLPAFSIPLPSGRSSPPPGCQSAMRAPISEMARIERRTNDPTLFVEGLIAIRPKLI</sequence>
<evidence type="ECO:0000256" key="1">
    <source>
        <dbReference type="SAM" id="MobiDB-lite"/>
    </source>
</evidence>